<comment type="caution">
    <text evidence="3">The sequence shown here is derived from an EMBL/GenBank/DDBJ whole genome shotgun (WGS) entry which is preliminary data.</text>
</comment>
<name>A0ABS8TXY8_9SPHI</name>
<feature type="region of interest" description="Disordered" evidence="1">
    <location>
        <begin position="284"/>
        <end position="305"/>
    </location>
</feature>
<dbReference type="RefSeq" id="WP_232175656.1">
    <property type="nucleotide sequence ID" value="NZ_JAJPWV010000001.1"/>
</dbReference>
<keyword evidence="4" id="KW-1185">Reference proteome</keyword>
<protein>
    <submittedName>
        <fullName evidence="3">Uncharacterized protein</fullName>
    </submittedName>
</protein>
<dbReference type="Proteomes" id="UP001199919">
    <property type="component" value="Unassembled WGS sequence"/>
</dbReference>
<dbReference type="EMBL" id="JAJPWV010000001">
    <property type="protein sequence ID" value="MCD8739716.1"/>
    <property type="molecule type" value="Genomic_DNA"/>
</dbReference>
<feature type="chain" id="PRO_5046387414" evidence="2">
    <location>
        <begin position="21"/>
        <end position="305"/>
    </location>
</feature>
<feature type="signal peptide" evidence="2">
    <location>
        <begin position="1"/>
        <end position="20"/>
    </location>
</feature>
<gene>
    <name evidence="3" type="ORF">LT679_03795</name>
</gene>
<keyword evidence="2" id="KW-0732">Signal</keyword>
<reference evidence="3 4" key="1">
    <citation type="submission" date="2021-12" db="EMBL/GenBank/DDBJ databases">
        <title>Mucilaginibacter roseus genome.</title>
        <authorList>
            <person name="Ferreira J.R."/>
            <person name="Newman J.D."/>
        </authorList>
    </citation>
    <scope>NUCLEOTIDE SEQUENCE [LARGE SCALE GENOMIC DNA]</scope>
    <source>
        <strain evidence="3 4">LMG 28454</strain>
    </source>
</reference>
<feature type="compositionally biased region" description="Basic and acidic residues" evidence="1">
    <location>
        <begin position="288"/>
        <end position="299"/>
    </location>
</feature>
<evidence type="ECO:0000313" key="3">
    <source>
        <dbReference type="EMBL" id="MCD8739716.1"/>
    </source>
</evidence>
<accession>A0ABS8TXY8</accession>
<evidence type="ECO:0000256" key="2">
    <source>
        <dbReference type="SAM" id="SignalP"/>
    </source>
</evidence>
<evidence type="ECO:0000256" key="1">
    <source>
        <dbReference type="SAM" id="MobiDB-lite"/>
    </source>
</evidence>
<sequence length="305" mass="35178">MKKLLLTIFLFIQAINVLLAQDTRAVKQFTTYRDSLKHLGTRFINDPDDMERKNANYQFIRTLVSALKLPNSFNFSFDSINAISVLNAPDNRFRIFTWHVINLDGSYRFYGAVQMNTGGPLKLYPLEDYSPLLKNPEDSVTDNRKWYGAQYYKIVSVKNSANPYYLLLGWKGNTVKSTKKVIETISFNRNGQPIFGADVFTGNGKKTRKRVVFEYSRQASMLLRYVPDENIIVFDHLSPPDQKSAGKPETFGPDLSYDGYRLSNGKWQFVENLDMRNIATAQDQNEYIDPKKQAIKDRQQVPARH</sequence>
<proteinExistence type="predicted"/>
<organism evidence="3 4">
    <name type="scientific">Mucilaginibacter roseus</name>
    <dbReference type="NCBI Taxonomy" id="1528868"/>
    <lineage>
        <taxon>Bacteria</taxon>
        <taxon>Pseudomonadati</taxon>
        <taxon>Bacteroidota</taxon>
        <taxon>Sphingobacteriia</taxon>
        <taxon>Sphingobacteriales</taxon>
        <taxon>Sphingobacteriaceae</taxon>
        <taxon>Mucilaginibacter</taxon>
    </lineage>
</organism>
<evidence type="ECO:0000313" key="4">
    <source>
        <dbReference type="Proteomes" id="UP001199919"/>
    </source>
</evidence>